<gene>
    <name evidence="19" type="ORF">H2201_006796</name>
</gene>
<accession>A0ABQ9NL11</accession>
<evidence type="ECO:0000256" key="14">
    <source>
        <dbReference type="ARBA" id="ARBA00023242"/>
    </source>
</evidence>
<proteinExistence type="inferred from homology"/>
<comment type="catalytic activity">
    <reaction evidence="16">
        <text>S-ubiquitinyl-[E2 ubiquitin-conjugating enzyme]-L-cysteine + [acceptor protein]-L-lysine = [E2 ubiquitin-conjugating enzyme]-L-cysteine + N(6)-ubiquitinyl-[acceptor protein]-L-lysine.</text>
        <dbReference type="EC" id="2.3.2.27"/>
    </reaction>
</comment>
<keyword evidence="11" id="KW-0697">Rotamase</keyword>
<evidence type="ECO:0000256" key="12">
    <source>
        <dbReference type="ARBA" id="ARBA00023187"/>
    </source>
</evidence>
<evidence type="ECO:0000313" key="20">
    <source>
        <dbReference type="Proteomes" id="UP001172684"/>
    </source>
</evidence>
<evidence type="ECO:0000256" key="4">
    <source>
        <dbReference type="ARBA" id="ARBA00022574"/>
    </source>
</evidence>
<evidence type="ECO:0000256" key="17">
    <source>
        <dbReference type="SAM" id="Coils"/>
    </source>
</evidence>
<dbReference type="EC" id="2.3.2.27" evidence="16"/>
<dbReference type="Gene3D" id="3.30.40.10">
    <property type="entry name" value="Zinc/RING finger domain, C3HC4 (zinc finger)"/>
    <property type="match status" value="1"/>
</dbReference>
<dbReference type="Pfam" id="PF08606">
    <property type="entry name" value="Prp19"/>
    <property type="match status" value="1"/>
</dbReference>
<evidence type="ECO:0000256" key="11">
    <source>
        <dbReference type="ARBA" id="ARBA00023110"/>
    </source>
</evidence>
<keyword evidence="8" id="KW-0677">Repeat</keyword>
<dbReference type="PANTHER" id="PTHR43995">
    <property type="entry name" value="PRE-MRNA-PROCESSING FACTOR 19"/>
    <property type="match status" value="1"/>
</dbReference>
<keyword evidence="13 16" id="KW-0234">DNA repair</keyword>
<dbReference type="Proteomes" id="UP001172684">
    <property type="component" value="Unassembled WGS sequence"/>
</dbReference>
<feature type="coiled-coil region" evidence="17">
    <location>
        <begin position="108"/>
        <end position="135"/>
    </location>
</feature>
<dbReference type="InterPro" id="IPR013915">
    <property type="entry name" value="Prp19_cc"/>
</dbReference>
<evidence type="ECO:0000256" key="2">
    <source>
        <dbReference type="ARBA" id="ARBA00004906"/>
    </source>
</evidence>
<dbReference type="InterPro" id="IPR001680">
    <property type="entry name" value="WD40_rpt"/>
</dbReference>
<comment type="subunit">
    <text evidence="16">Homotetramer.</text>
</comment>
<keyword evidence="12 16" id="KW-0508">mRNA splicing</keyword>
<keyword evidence="11" id="KW-0413">Isomerase</keyword>
<sequence length="479" mass="50758">MLCAISGEAPQVPVASRKSGNVFEKRLIEAYIAEHGSDPVNGEELSTDDLVELKTARIVRPRPPTLTSIPALLSTFQNEWDAIALETFQLKQQLAQTRQELSTALYQNDAATRVIARLQRERDEARDALSKITISAGGPAAANGDAMQVDSQGLPEAVVARVQATQQKLSSTRRKRPVPEGWASAETIQSFDSLQTTDPLYPQSRTMALDETRDLVLLGGGPGAVAVYSISMQAEASRLSGVSGSVTDALLFGSQPVVATSTGDVDVFEQEGSKAAHLGSHAGAATSLALHPSGDILASTGVDKSFMLYDLLSMSLLTQVFTSSEITCGKFHPDGHLFAAGLKSGKIQLFQTENSETVAEFDAGGPLQAICFSENGTWLAAGVQGETSVSIWDLRKQEVIKVLDVGSAIEGMDWDYTGQFLAVAGPGCVAVEQYSKASKSWSELVRKAIPAKAVQWGPNAYSLVALTAEGALTTLAAAV</sequence>
<dbReference type="InterPro" id="IPR003613">
    <property type="entry name" value="Ubox_domain"/>
</dbReference>
<evidence type="ECO:0000256" key="9">
    <source>
        <dbReference type="ARBA" id="ARBA00022763"/>
    </source>
</evidence>
<dbReference type="PROSITE" id="PS51698">
    <property type="entry name" value="U_BOX"/>
    <property type="match status" value="1"/>
</dbReference>
<dbReference type="InterPro" id="IPR013083">
    <property type="entry name" value="Znf_RING/FYVE/PHD"/>
</dbReference>
<dbReference type="InterPro" id="IPR024977">
    <property type="entry name" value="Apc4-like_WD40_dom"/>
</dbReference>
<organism evidence="19 20">
    <name type="scientific">Coniosporium apollinis</name>
    <dbReference type="NCBI Taxonomy" id="61459"/>
    <lineage>
        <taxon>Eukaryota</taxon>
        <taxon>Fungi</taxon>
        <taxon>Dikarya</taxon>
        <taxon>Ascomycota</taxon>
        <taxon>Pezizomycotina</taxon>
        <taxon>Dothideomycetes</taxon>
        <taxon>Dothideomycetes incertae sedis</taxon>
        <taxon>Coniosporium</taxon>
    </lineage>
</organism>
<reference evidence="19" key="1">
    <citation type="submission" date="2022-10" db="EMBL/GenBank/DDBJ databases">
        <title>Culturing micro-colonial fungi from biological soil crusts in the Mojave desert and describing Neophaeococcomyces mojavensis, and introducing the new genera and species Taxawa tesnikishii.</title>
        <authorList>
            <person name="Kurbessoian T."/>
            <person name="Stajich J.E."/>
        </authorList>
    </citation>
    <scope>NUCLEOTIDE SEQUENCE</scope>
    <source>
        <strain evidence="19">TK_1</strain>
    </source>
</reference>
<evidence type="ECO:0000256" key="6">
    <source>
        <dbReference type="ARBA" id="ARBA00022679"/>
    </source>
</evidence>
<evidence type="ECO:0000256" key="5">
    <source>
        <dbReference type="ARBA" id="ARBA00022664"/>
    </source>
</evidence>
<keyword evidence="4 15" id="KW-0853">WD repeat</keyword>
<dbReference type="Pfam" id="PF00400">
    <property type="entry name" value="WD40"/>
    <property type="match status" value="1"/>
</dbReference>
<name>A0ABQ9NL11_9PEZI</name>
<keyword evidence="20" id="KW-1185">Reference proteome</keyword>
<dbReference type="InterPro" id="IPR036322">
    <property type="entry name" value="WD40_repeat_dom_sf"/>
</dbReference>
<evidence type="ECO:0000256" key="8">
    <source>
        <dbReference type="ARBA" id="ARBA00022737"/>
    </source>
</evidence>
<evidence type="ECO:0000256" key="3">
    <source>
        <dbReference type="ARBA" id="ARBA00006388"/>
    </source>
</evidence>
<comment type="caution">
    <text evidence="19">The sequence shown here is derived from an EMBL/GenBank/DDBJ whole genome shotgun (WGS) entry which is preliminary data.</text>
</comment>
<evidence type="ECO:0000313" key="19">
    <source>
        <dbReference type="EMBL" id="KAJ9660717.1"/>
    </source>
</evidence>
<keyword evidence="5 16" id="KW-0507">mRNA processing</keyword>
<evidence type="ECO:0000256" key="13">
    <source>
        <dbReference type="ARBA" id="ARBA00023204"/>
    </source>
</evidence>
<dbReference type="InterPro" id="IPR038959">
    <property type="entry name" value="Prp19"/>
</dbReference>
<keyword evidence="14 16" id="KW-0539">Nucleus</keyword>
<evidence type="ECO:0000256" key="16">
    <source>
        <dbReference type="RuleBase" id="RU367101"/>
    </source>
</evidence>
<dbReference type="InterPro" id="IPR015943">
    <property type="entry name" value="WD40/YVTN_repeat-like_dom_sf"/>
</dbReference>
<keyword evidence="6 16" id="KW-0808">Transferase</keyword>
<dbReference type="EMBL" id="JAPDRL010000063">
    <property type="protein sequence ID" value="KAJ9660717.1"/>
    <property type="molecule type" value="Genomic_DNA"/>
</dbReference>
<keyword evidence="10 16" id="KW-0833">Ubl conjugation pathway</keyword>
<keyword evidence="17" id="KW-0175">Coiled coil</keyword>
<dbReference type="PANTHER" id="PTHR43995:SF1">
    <property type="entry name" value="PRE-MRNA-PROCESSING FACTOR 19"/>
    <property type="match status" value="1"/>
</dbReference>
<evidence type="ECO:0000256" key="10">
    <source>
        <dbReference type="ARBA" id="ARBA00022786"/>
    </source>
</evidence>
<dbReference type="PROSITE" id="PS50082">
    <property type="entry name" value="WD_REPEATS_2"/>
    <property type="match status" value="1"/>
</dbReference>
<dbReference type="Pfam" id="PF12894">
    <property type="entry name" value="ANAPC4_WD40"/>
    <property type="match status" value="1"/>
</dbReference>
<protein>
    <recommendedName>
        <fullName evidence="16">Pre-mRNA-processing factor 19</fullName>
        <ecNumber evidence="16">2.3.2.27</ecNumber>
    </recommendedName>
</protein>
<comment type="pathway">
    <text evidence="2 16">Protein modification; protein ubiquitination.</text>
</comment>
<evidence type="ECO:0000256" key="15">
    <source>
        <dbReference type="PROSITE-ProRule" id="PRU00221"/>
    </source>
</evidence>
<comment type="similarity">
    <text evidence="3 16">Belongs to the WD repeat PRP19 family.</text>
</comment>
<comment type="function">
    <text evidence="16">Ubiquitin-protein ligase which is mainly involved pre-mRNA splicing and DNA repair. Required for pre-mRNA splicing as component of the spliceosome.</text>
</comment>
<dbReference type="CDD" id="cd16656">
    <property type="entry name" value="RING-Ubox_PRP19"/>
    <property type="match status" value="1"/>
</dbReference>
<keyword evidence="7 16" id="KW-0747">Spliceosome</keyword>
<dbReference type="SUPFAM" id="SSF50978">
    <property type="entry name" value="WD40 repeat-like"/>
    <property type="match status" value="1"/>
</dbReference>
<dbReference type="Gene3D" id="2.130.10.10">
    <property type="entry name" value="YVTN repeat-like/Quinoprotein amine dehydrogenase"/>
    <property type="match status" value="1"/>
</dbReference>
<feature type="domain" description="U-box" evidence="18">
    <location>
        <begin position="1"/>
        <end position="70"/>
    </location>
</feature>
<evidence type="ECO:0000256" key="1">
    <source>
        <dbReference type="ARBA" id="ARBA00004123"/>
    </source>
</evidence>
<evidence type="ECO:0000256" key="7">
    <source>
        <dbReference type="ARBA" id="ARBA00022728"/>
    </source>
</evidence>
<dbReference type="SMART" id="SM00320">
    <property type="entry name" value="WD40"/>
    <property type="match status" value="4"/>
</dbReference>
<comment type="subcellular location">
    <subcellularLocation>
        <location evidence="1 16">Nucleus</location>
    </subcellularLocation>
</comment>
<dbReference type="SUPFAM" id="SSF57850">
    <property type="entry name" value="RING/U-box"/>
    <property type="match status" value="1"/>
</dbReference>
<dbReference type="InterPro" id="IPR055340">
    <property type="entry name" value="RING-Ubox_PRP19"/>
</dbReference>
<feature type="repeat" description="WD" evidence="15">
    <location>
        <begin position="278"/>
        <end position="319"/>
    </location>
</feature>
<evidence type="ECO:0000259" key="18">
    <source>
        <dbReference type="PROSITE" id="PS51698"/>
    </source>
</evidence>
<keyword evidence="9 16" id="KW-0227">DNA damage</keyword>
<dbReference type="SMART" id="SM00504">
    <property type="entry name" value="Ubox"/>
    <property type="match status" value="1"/>
</dbReference>